<sequence>MSDPTQSCPSNFEEMNHSIRTCRKTEHDSGCSALTLPINDITYTQICGKVIGYQKGDTDAFLYRSNHNVIDSNYFDGVIITRGSEPREHVWSFISGKGSTTSSESDCPCNDGSAVQVPAFIKDHYYCESGNNDGTQIDNSKFYPDPLWDGENCPSAESPCCTSNNLPWFHRVYDASSSSDIELRVCRSGDRNNEDILIELYEIYIK</sequence>
<reference evidence="1" key="1">
    <citation type="submission" date="2017-05" db="UniProtKB">
        <authorList>
            <consortium name="EnsemblMetazoa"/>
        </authorList>
    </citation>
    <scope>IDENTIFICATION</scope>
</reference>
<dbReference type="AlphaFoldDB" id="A0A1X7SZ68"/>
<organism evidence="1">
    <name type="scientific">Amphimedon queenslandica</name>
    <name type="common">Sponge</name>
    <dbReference type="NCBI Taxonomy" id="400682"/>
    <lineage>
        <taxon>Eukaryota</taxon>
        <taxon>Metazoa</taxon>
        <taxon>Porifera</taxon>
        <taxon>Demospongiae</taxon>
        <taxon>Heteroscleromorpha</taxon>
        <taxon>Haplosclerida</taxon>
        <taxon>Niphatidae</taxon>
        <taxon>Amphimedon</taxon>
    </lineage>
</organism>
<dbReference type="InParanoid" id="A0A1X7SZ68"/>
<protein>
    <submittedName>
        <fullName evidence="1">Uncharacterized protein</fullName>
    </submittedName>
</protein>
<dbReference type="EnsemblMetazoa" id="Aqu2.1.07453_001">
    <property type="protein sequence ID" value="Aqu2.1.07453_001"/>
    <property type="gene ID" value="Aqu2.1.07453"/>
</dbReference>
<evidence type="ECO:0000313" key="1">
    <source>
        <dbReference type="EnsemblMetazoa" id="Aqu2.1.07453_001"/>
    </source>
</evidence>
<name>A0A1X7SZ68_AMPQE</name>
<proteinExistence type="predicted"/>
<accession>A0A1X7SZ68</accession>